<protein>
    <recommendedName>
        <fullName evidence="10 11">UDP-N-acetylmuramoyl-tripeptide--D-alanyl-D-alanine ligase</fullName>
        <ecNumber evidence="10 11">6.3.2.10</ecNumber>
    </recommendedName>
    <alternativeName>
        <fullName evidence="10">D-alanyl-D-alanine-adding enzyme</fullName>
    </alternativeName>
</protein>
<comment type="function">
    <text evidence="10 11">Involved in cell wall formation. Catalyzes the final step in the synthesis of UDP-N-acetylmuramoyl-pentapeptide, the precursor of murein.</text>
</comment>
<evidence type="ECO:0000313" key="15">
    <source>
        <dbReference type="EMBL" id="MBI6629891.1"/>
    </source>
</evidence>
<evidence type="ECO:0000256" key="11">
    <source>
        <dbReference type="RuleBase" id="RU004136"/>
    </source>
</evidence>
<evidence type="ECO:0000259" key="12">
    <source>
        <dbReference type="Pfam" id="PF01225"/>
    </source>
</evidence>
<keyword evidence="2 10" id="KW-0436">Ligase</keyword>
<dbReference type="NCBIfam" id="TIGR01143">
    <property type="entry name" value="murF"/>
    <property type="match status" value="1"/>
</dbReference>
<dbReference type="SUPFAM" id="SSF53244">
    <property type="entry name" value="MurD-like peptide ligases, peptide-binding domain"/>
    <property type="match status" value="1"/>
</dbReference>
<evidence type="ECO:0000256" key="4">
    <source>
        <dbReference type="ARBA" id="ARBA00022741"/>
    </source>
</evidence>
<keyword evidence="4 10" id="KW-0547">Nucleotide-binding</keyword>
<dbReference type="InterPro" id="IPR036615">
    <property type="entry name" value="Mur_ligase_C_dom_sf"/>
</dbReference>
<dbReference type="Gene3D" id="3.40.1190.10">
    <property type="entry name" value="Mur-like, catalytic domain"/>
    <property type="match status" value="1"/>
</dbReference>
<comment type="catalytic activity">
    <reaction evidence="10 11">
        <text>D-alanyl-D-alanine + UDP-N-acetyl-alpha-D-muramoyl-L-alanyl-gamma-D-glutamyl-meso-2,6-diaminopimelate + ATP = UDP-N-acetyl-alpha-D-muramoyl-L-alanyl-gamma-D-glutamyl-meso-2,6-diaminopimeloyl-D-alanyl-D-alanine + ADP + phosphate + H(+)</text>
        <dbReference type="Rhea" id="RHEA:28374"/>
        <dbReference type="ChEBI" id="CHEBI:15378"/>
        <dbReference type="ChEBI" id="CHEBI:30616"/>
        <dbReference type="ChEBI" id="CHEBI:43474"/>
        <dbReference type="ChEBI" id="CHEBI:57822"/>
        <dbReference type="ChEBI" id="CHEBI:61386"/>
        <dbReference type="ChEBI" id="CHEBI:83905"/>
        <dbReference type="ChEBI" id="CHEBI:456216"/>
        <dbReference type="EC" id="6.3.2.10"/>
    </reaction>
</comment>
<keyword evidence="1 10" id="KW-0963">Cytoplasm</keyword>
<dbReference type="SUPFAM" id="SSF53623">
    <property type="entry name" value="MurD-like peptide ligases, catalytic domain"/>
    <property type="match status" value="1"/>
</dbReference>
<accession>A0A934M1Q8</accession>
<evidence type="ECO:0000313" key="16">
    <source>
        <dbReference type="Proteomes" id="UP000613255"/>
    </source>
</evidence>
<comment type="caution">
    <text evidence="15">The sequence shown here is derived from an EMBL/GenBank/DDBJ whole genome shotgun (WGS) entry which is preliminary data.</text>
</comment>
<dbReference type="GO" id="GO:0008360">
    <property type="term" value="P:regulation of cell shape"/>
    <property type="evidence" value="ECO:0007669"/>
    <property type="project" value="UniProtKB-KW"/>
</dbReference>
<evidence type="ECO:0000256" key="8">
    <source>
        <dbReference type="ARBA" id="ARBA00023306"/>
    </source>
</evidence>
<evidence type="ECO:0000256" key="7">
    <source>
        <dbReference type="ARBA" id="ARBA00022984"/>
    </source>
</evidence>
<keyword evidence="7 10" id="KW-0573">Peptidoglycan synthesis</keyword>
<proteinExistence type="inferred from homology"/>
<dbReference type="GO" id="GO:0005737">
    <property type="term" value="C:cytoplasm"/>
    <property type="evidence" value="ECO:0007669"/>
    <property type="project" value="UniProtKB-SubCell"/>
</dbReference>
<evidence type="ECO:0000256" key="3">
    <source>
        <dbReference type="ARBA" id="ARBA00022618"/>
    </source>
</evidence>
<dbReference type="InterPro" id="IPR051046">
    <property type="entry name" value="MurCDEF_CellWall_CoF430Synth"/>
</dbReference>
<sequence>MTLWTAEEAATATGGCAHGDWTASGVSIDTRTLVPGELFVALKAARDGHDFVAQALEKGAAAALVDHRPDGVAADAPLLLVDDVQAALEALGRAGRARSHARVITVTGSVGKTSTKEMLACILGDQGRTHASVASYNNHWGVPLTLARMPRDTEFAVIEIGMNHPGEIGPLARQARPHVALITTVLAAHLEAFDNIDAIAQEKAAIMEGLEPGGIAILNADIPQSAILQAQAERLRVQAVDFGETAQDYRLLDAVVQDNVTVVRARAMGAPFLFRIASPGRHFALNGLGALAAVGALDCDPALAAHSLGRWVPFAGRGTRETVWLDPVQTDQIIDLIDDSYNANPGSMTAALDVLSEGSPPGGRRIAILGDMKELGPEACAMHAALAELPAFERIDTVHCVGPLMRALHVALPAAKRGDCTETSADLAANLRHHIAPGDLVLIKGSLSMDLARIVDAIRKMGHCERNFTPRIDE</sequence>
<dbReference type="PANTHER" id="PTHR43024:SF1">
    <property type="entry name" value="UDP-N-ACETYLMURAMOYL-TRIPEPTIDE--D-ALANYL-D-ALANINE LIGASE"/>
    <property type="match status" value="1"/>
</dbReference>
<evidence type="ECO:0000256" key="5">
    <source>
        <dbReference type="ARBA" id="ARBA00022840"/>
    </source>
</evidence>
<feature type="domain" description="Mur ligase N-terminal catalytic" evidence="12">
    <location>
        <begin position="24"/>
        <end position="93"/>
    </location>
</feature>
<dbReference type="InterPro" id="IPR013221">
    <property type="entry name" value="Mur_ligase_cen"/>
</dbReference>
<dbReference type="GO" id="GO:0071555">
    <property type="term" value="P:cell wall organization"/>
    <property type="evidence" value="ECO:0007669"/>
    <property type="project" value="UniProtKB-KW"/>
</dbReference>
<gene>
    <name evidence="10 15" type="primary">murF</name>
    <name evidence="15" type="ORF">JAO82_08335</name>
</gene>
<dbReference type="InterPro" id="IPR000713">
    <property type="entry name" value="Mur_ligase_N"/>
</dbReference>
<evidence type="ECO:0000256" key="1">
    <source>
        <dbReference type="ARBA" id="ARBA00022490"/>
    </source>
</evidence>
<dbReference type="EMBL" id="JAEIJD010000005">
    <property type="protein sequence ID" value="MBI6629891.1"/>
    <property type="molecule type" value="Genomic_DNA"/>
</dbReference>
<dbReference type="GO" id="GO:0047480">
    <property type="term" value="F:UDP-N-acetylmuramoyl-tripeptide-D-alanyl-D-alanine ligase activity"/>
    <property type="evidence" value="ECO:0007669"/>
    <property type="project" value="UniProtKB-UniRule"/>
</dbReference>
<dbReference type="SUPFAM" id="SSF63418">
    <property type="entry name" value="MurE/MurF N-terminal domain"/>
    <property type="match status" value="1"/>
</dbReference>
<evidence type="ECO:0000256" key="6">
    <source>
        <dbReference type="ARBA" id="ARBA00022960"/>
    </source>
</evidence>
<dbReference type="AlphaFoldDB" id="A0A934M1Q8"/>
<organism evidence="15 16">
    <name type="scientific">Pontibaca salina</name>
    <dbReference type="NCBI Taxonomy" id="2795731"/>
    <lineage>
        <taxon>Bacteria</taxon>
        <taxon>Pseudomonadati</taxon>
        <taxon>Pseudomonadota</taxon>
        <taxon>Alphaproteobacteria</taxon>
        <taxon>Rhodobacterales</taxon>
        <taxon>Roseobacteraceae</taxon>
        <taxon>Pontibaca</taxon>
    </lineage>
</organism>
<evidence type="ECO:0000256" key="2">
    <source>
        <dbReference type="ARBA" id="ARBA00022598"/>
    </source>
</evidence>
<keyword evidence="3 10" id="KW-0132">Cell division</keyword>
<dbReference type="Pfam" id="PF01225">
    <property type="entry name" value="Mur_ligase"/>
    <property type="match status" value="1"/>
</dbReference>
<dbReference type="InterPro" id="IPR035911">
    <property type="entry name" value="MurE/MurF_N"/>
</dbReference>
<dbReference type="Gene3D" id="3.40.1390.10">
    <property type="entry name" value="MurE/MurF, N-terminal domain"/>
    <property type="match status" value="1"/>
</dbReference>
<dbReference type="GO" id="GO:0051301">
    <property type="term" value="P:cell division"/>
    <property type="evidence" value="ECO:0007669"/>
    <property type="project" value="UniProtKB-KW"/>
</dbReference>
<dbReference type="InterPro" id="IPR036565">
    <property type="entry name" value="Mur-like_cat_sf"/>
</dbReference>
<comment type="subcellular location">
    <subcellularLocation>
        <location evidence="10 11">Cytoplasm</location>
    </subcellularLocation>
</comment>
<evidence type="ECO:0000259" key="13">
    <source>
        <dbReference type="Pfam" id="PF02875"/>
    </source>
</evidence>
<feature type="domain" description="Mur ligase C-terminal" evidence="13">
    <location>
        <begin position="328"/>
        <end position="446"/>
    </location>
</feature>
<dbReference type="InterPro" id="IPR005863">
    <property type="entry name" value="UDP-N-AcMur_synth"/>
</dbReference>
<dbReference type="GO" id="GO:0009252">
    <property type="term" value="P:peptidoglycan biosynthetic process"/>
    <property type="evidence" value="ECO:0007669"/>
    <property type="project" value="UniProtKB-UniRule"/>
</dbReference>
<dbReference type="Proteomes" id="UP000613255">
    <property type="component" value="Unassembled WGS sequence"/>
</dbReference>
<evidence type="ECO:0000256" key="9">
    <source>
        <dbReference type="ARBA" id="ARBA00023316"/>
    </source>
</evidence>
<feature type="domain" description="Mur ligase central" evidence="14">
    <location>
        <begin position="106"/>
        <end position="294"/>
    </location>
</feature>
<keyword evidence="5 10" id="KW-0067">ATP-binding</keyword>
<dbReference type="Gene3D" id="3.90.190.20">
    <property type="entry name" value="Mur ligase, C-terminal domain"/>
    <property type="match status" value="1"/>
</dbReference>
<comment type="similarity">
    <text evidence="10">Belongs to the MurCDEF family. MurF subfamily.</text>
</comment>
<dbReference type="Pfam" id="PF08245">
    <property type="entry name" value="Mur_ligase_M"/>
    <property type="match status" value="1"/>
</dbReference>
<evidence type="ECO:0000256" key="10">
    <source>
        <dbReference type="HAMAP-Rule" id="MF_02019"/>
    </source>
</evidence>
<keyword evidence="6 10" id="KW-0133">Cell shape</keyword>
<dbReference type="HAMAP" id="MF_02019">
    <property type="entry name" value="MurF"/>
    <property type="match status" value="1"/>
</dbReference>
<dbReference type="EC" id="6.3.2.10" evidence="10 11"/>
<dbReference type="GO" id="GO:0005524">
    <property type="term" value="F:ATP binding"/>
    <property type="evidence" value="ECO:0007669"/>
    <property type="project" value="UniProtKB-UniRule"/>
</dbReference>
<name>A0A934M1Q8_9RHOB</name>
<dbReference type="RefSeq" id="WP_198685904.1">
    <property type="nucleotide sequence ID" value="NZ_JAEIJD010000005.1"/>
</dbReference>
<comment type="pathway">
    <text evidence="10 11">Cell wall biogenesis; peptidoglycan biosynthesis.</text>
</comment>
<dbReference type="Pfam" id="PF02875">
    <property type="entry name" value="Mur_ligase_C"/>
    <property type="match status" value="1"/>
</dbReference>
<keyword evidence="16" id="KW-1185">Reference proteome</keyword>
<feature type="binding site" evidence="10">
    <location>
        <begin position="108"/>
        <end position="114"/>
    </location>
    <ligand>
        <name>ATP</name>
        <dbReference type="ChEBI" id="CHEBI:30616"/>
    </ligand>
</feature>
<dbReference type="InterPro" id="IPR004101">
    <property type="entry name" value="Mur_ligase_C"/>
</dbReference>
<keyword evidence="9 10" id="KW-0961">Cell wall biogenesis/degradation</keyword>
<keyword evidence="8 10" id="KW-0131">Cell cycle</keyword>
<dbReference type="PANTHER" id="PTHR43024">
    <property type="entry name" value="UDP-N-ACETYLMURAMOYL-TRIPEPTIDE--D-ALANYL-D-ALANINE LIGASE"/>
    <property type="match status" value="1"/>
</dbReference>
<reference evidence="15" key="1">
    <citation type="submission" date="2020-12" db="EMBL/GenBank/DDBJ databases">
        <title>Pontibaca salina gen. nov., sp. nov., isolated from marine sediment.</title>
        <authorList>
            <person name="Bo J."/>
            <person name="Wang S."/>
            <person name="Song X."/>
            <person name="Du Z."/>
        </authorList>
    </citation>
    <scope>NUCLEOTIDE SEQUENCE</scope>
    <source>
        <strain evidence="15">S1109L</strain>
    </source>
</reference>
<evidence type="ECO:0000259" key="14">
    <source>
        <dbReference type="Pfam" id="PF08245"/>
    </source>
</evidence>